<evidence type="ECO:0000256" key="1">
    <source>
        <dbReference type="SAM" id="SignalP"/>
    </source>
</evidence>
<evidence type="ECO:0000313" key="2">
    <source>
        <dbReference type="EMBL" id="MCB8873997.1"/>
    </source>
</evidence>
<keyword evidence="1" id="KW-0732">Signal</keyword>
<dbReference type="EMBL" id="JAESVB010000001">
    <property type="protein sequence ID" value="MCB8873997.1"/>
    <property type="molecule type" value="Genomic_DNA"/>
</dbReference>
<proteinExistence type="predicted"/>
<dbReference type="AlphaFoldDB" id="A0A963YNK3"/>
<comment type="caution">
    <text evidence="2">The sequence shown here is derived from an EMBL/GenBank/DDBJ whole genome shotgun (WGS) entry which is preliminary data.</text>
</comment>
<dbReference type="InterPro" id="IPR045767">
    <property type="entry name" value="DUF6134"/>
</dbReference>
<feature type="chain" id="PRO_5037237154" description="DUF3108 domain-containing protein" evidence="1">
    <location>
        <begin position="37"/>
        <end position="230"/>
    </location>
</feature>
<protein>
    <recommendedName>
        <fullName evidence="4">DUF3108 domain-containing protein</fullName>
    </recommendedName>
</protein>
<reference evidence="2" key="2">
    <citation type="submission" date="2021-01" db="EMBL/GenBank/DDBJ databases">
        <authorList>
            <person name="Mieszkin S."/>
            <person name="Pouder E."/>
            <person name="Alain K."/>
        </authorList>
    </citation>
    <scope>NUCLEOTIDE SEQUENCE</scope>
    <source>
        <strain evidence="2">HW T2.11</strain>
    </source>
</reference>
<sequence>MAETTRQNRQPALGRRSVLAFGAGSAALLASGPVRAQVVPPGGQIAFQLVRNGDIIGHETVTFQPSGSRLTVAVDVSIRVTVAMIPVYRLHHHETETWENGQLISFAATTHKGGRDFYAQGWRENGRFMVRGTAHPDSYQVPPGALPTSQWNHAMLDGPMINTEDGRMMHPAVTAAGQTTVAAANGRKIPARMFSARGDLHFDTYFSASWEWVGLSFRAEDGSFVTYEKL</sequence>
<name>A0A963YNK3_9PROT</name>
<gene>
    <name evidence="2" type="ORF">ASILVAE211_02295</name>
</gene>
<dbReference type="RefSeq" id="WP_227319653.1">
    <property type="nucleotide sequence ID" value="NZ_JAESVB010000001.1"/>
</dbReference>
<evidence type="ECO:0008006" key="4">
    <source>
        <dbReference type="Google" id="ProtNLM"/>
    </source>
</evidence>
<dbReference type="Pfam" id="PF19630">
    <property type="entry name" value="DUF6134"/>
    <property type="match status" value="1"/>
</dbReference>
<feature type="signal peptide" evidence="1">
    <location>
        <begin position="1"/>
        <end position="36"/>
    </location>
</feature>
<accession>A0A963YNK3</accession>
<organism evidence="2 3">
    <name type="scientific">Acidisoma silvae</name>
    <dbReference type="NCBI Taxonomy" id="2802396"/>
    <lineage>
        <taxon>Bacteria</taxon>
        <taxon>Pseudomonadati</taxon>
        <taxon>Pseudomonadota</taxon>
        <taxon>Alphaproteobacteria</taxon>
        <taxon>Acetobacterales</taxon>
        <taxon>Acidocellaceae</taxon>
        <taxon>Acidisoma</taxon>
    </lineage>
</organism>
<reference evidence="2" key="1">
    <citation type="journal article" date="2021" name="Microorganisms">
        <title>Acidisoma silvae sp. nov. and Acidisomacellulosilytica sp. nov., Two Acidophilic Bacteria Isolated from Decaying Wood, Hydrolyzing Cellulose and Producing Poly-3-hydroxybutyrate.</title>
        <authorList>
            <person name="Mieszkin S."/>
            <person name="Pouder E."/>
            <person name="Uroz S."/>
            <person name="Simon-Colin C."/>
            <person name="Alain K."/>
        </authorList>
    </citation>
    <scope>NUCLEOTIDE SEQUENCE</scope>
    <source>
        <strain evidence="2">HW T2.11</strain>
    </source>
</reference>
<dbReference type="InterPro" id="IPR006311">
    <property type="entry name" value="TAT_signal"/>
</dbReference>
<evidence type="ECO:0000313" key="3">
    <source>
        <dbReference type="Proteomes" id="UP000708298"/>
    </source>
</evidence>
<keyword evidence="3" id="KW-1185">Reference proteome</keyword>
<dbReference type="PROSITE" id="PS51318">
    <property type="entry name" value="TAT"/>
    <property type="match status" value="1"/>
</dbReference>
<dbReference type="Proteomes" id="UP000708298">
    <property type="component" value="Unassembled WGS sequence"/>
</dbReference>